<evidence type="ECO:0000313" key="2">
    <source>
        <dbReference type="Proteomes" id="UP000238157"/>
    </source>
</evidence>
<keyword evidence="2" id="KW-1185">Reference proteome</keyword>
<sequence>MDNLIQKIETICKIDHENEEIMVFEKTIIDLFSFVGEGIYDFQTESHIKPFWYGTSYSKEWHNEVKLRFDEEAWAGIFLSKWTKAEEILENIKEQNIGLEDYVINPSQNWIQLEFDVKYQMGIY</sequence>
<dbReference type="RefSeq" id="WP_106132513.1">
    <property type="nucleotide sequence ID" value="NZ_PVTR01000002.1"/>
</dbReference>
<organism evidence="1 2">
    <name type="scientific">Mongoliibacter ruber</name>
    <dbReference type="NCBI Taxonomy" id="1750599"/>
    <lineage>
        <taxon>Bacteria</taxon>
        <taxon>Pseudomonadati</taxon>
        <taxon>Bacteroidota</taxon>
        <taxon>Cytophagia</taxon>
        <taxon>Cytophagales</taxon>
        <taxon>Cyclobacteriaceae</taxon>
        <taxon>Mongoliibacter</taxon>
    </lineage>
</organism>
<accession>A0A2T0WT10</accession>
<protein>
    <submittedName>
        <fullName evidence="1">Uncharacterized protein</fullName>
    </submittedName>
</protein>
<evidence type="ECO:0000313" key="1">
    <source>
        <dbReference type="EMBL" id="PRY89833.1"/>
    </source>
</evidence>
<reference evidence="1 2" key="1">
    <citation type="submission" date="2018-03" db="EMBL/GenBank/DDBJ databases">
        <title>Genomic Encyclopedia of Archaeal and Bacterial Type Strains, Phase II (KMG-II): from individual species to whole genera.</title>
        <authorList>
            <person name="Goeker M."/>
        </authorList>
    </citation>
    <scope>NUCLEOTIDE SEQUENCE [LARGE SCALE GENOMIC DNA]</scope>
    <source>
        <strain evidence="1 2">DSM 27929</strain>
    </source>
</reference>
<dbReference type="EMBL" id="PVTR01000002">
    <property type="protein sequence ID" value="PRY89833.1"/>
    <property type="molecule type" value="Genomic_DNA"/>
</dbReference>
<dbReference type="Proteomes" id="UP000238157">
    <property type="component" value="Unassembled WGS sequence"/>
</dbReference>
<proteinExistence type="predicted"/>
<dbReference type="AlphaFoldDB" id="A0A2T0WT10"/>
<gene>
    <name evidence="1" type="ORF">CLW00_102309</name>
</gene>
<name>A0A2T0WT10_9BACT</name>
<comment type="caution">
    <text evidence="1">The sequence shown here is derived from an EMBL/GenBank/DDBJ whole genome shotgun (WGS) entry which is preliminary data.</text>
</comment>